<dbReference type="PANTHER" id="PTHR22550:SF5">
    <property type="entry name" value="LEUCINE ZIPPER PROTEIN 4"/>
    <property type="match status" value="1"/>
</dbReference>
<dbReference type="PANTHER" id="PTHR22550">
    <property type="entry name" value="SPORE GERMINATION PROTEIN"/>
    <property type="match status" value="1"/>
</dbReference>
<dbReference type="PROSITE" id="PS50234">
    <property type="entry name" value="VWFA"/>
    <property type="match status" value="1"/>
</dbReference>
<dbReference type="Gene3D" id="3.40.50.410">
    <property type="entry name" value="von Willebrand factor, type A domain"/>
    <property type="match status" value="1"/>
</dbReference>
<feature type="domain" description="VWFA" evidence="6">
    <location>
        <begin position="86"/>
        <end position="280"/>
    </location>
</feature>
<feature type="transmembrane region" description="Helical" evidence="5">
    <location>
        <begin position="301"/>
        <end position="319"/>
    </location>
</feature>
<dbReference type="InterPro" id="IPR002035">
    <property type="entry name" value="VWF_A"/>
</dbReference>
<evidence type="ECO:0000313" key="7">
    <source>
        <dbReference type="EMBL" id="MBS8121937.1"/>
    </source>
</evidence>
<reference evidence="7 8" key="1">
    <citation type="journal article" date="2021" name="Nat. Commun.">
        <title>Reductive evolution and unique predatory mode in the CPR bacterium Vampirococcus lugosii.</title>
        <authorList>
            <person name="Moreira D."/>
            <person name="Zivanovic Y."/>
            <person name="Lopez-Archilla A.I."/>
            <person name="Iniesto M."/>
            <person name="Lopez-Garcia P."/>
        </authorList>
    </citation>
    <scope>NUCLEOTIDE SEQUENCE [LARGE SCALE GENOMIC DNA]</scope>
    <source>
        <strain evidence="7">Chiprana</strain>
    </source>
</reference>
<evidence type="ECO:0000256" key="3">
    <source>
        <dbReference type="ARBA" id="ARBA00022989"/>
    </source>
</evidence>
<feature type="transmembrane region" description="Helical" evidence="5">
    <location>
        <begin position="55"/>
        <end position="74"/>
    </location>
</feature>
<dbReference type="Pfam" id="PF00092">
    <property type="entry name" value="VWA"/>
    <property type="match status" value="1"/>
</dbReference>
<keyword evidence="2 5" id="KW-0812">Transmembrane</keyword>
<sequence>MNLIDFIYLDLSNWYISVFGMFLVLFLMFILYFFKHHFVVPFSKVFHFRFISEKLLLFVILIILFILPLNPSLIGDRVEEVENVSNIQILFDVSLSMVVDDMKPSRFKVAKDSLYEFVDSLHGYNIGIIIYSGIPFNWLPFTTETNAVLSKIDDFNLSEFPPTMSFVGTAVGDAIYLGLDNLFRLYGEGSNPGSIILITDGDTNKGTDPEQAAKYADALGIPIYGIGIGKTNQNVGTDSRGLGVAAKFNFSLLEDIISHTDGKAYHVTSSQELQEVFDSIKNEIKENEVVVYKNEIIPLSYYLYFILSILITILVLIRFSSIY</sequence>
<comment type="caution">
    <text evidence="7">The sequence shown here is derived from an EMBL/GenBank/DDBJ whole genome shotgun (WGS) entry which is preliminary data.</text>
</comment>
<feature type="transmembrane region" description="Helical" evidence="5">
    <location>
        <begin position="12"/>
        <end position="34"/>
    </location>
</feature>
<keyword evidence="3 5" id="KW-1133">Transmembrane helix</keyword>
<dbReference type="RefSeq" id="WP_213348921.1">
    <property type="nucleotide sequence ID" value="NZ_JAEDAM010000023.1"/>
</dbReference>
<accession>A0ABS5QL53</accession>
<dbReference type="SUPFAM" id="SSF53300">
    <property type="entry name" value="vWA-like"/>
    <property type="match status" value="1"/>
</dbReference>
<evidence type="ECO:0000313" key="8">
    <source>
        <dbReference type="Proteomes" id="UP000680365"/>
    </source>
</evidence>
<evidence type="ECO:0000259" key="6">
    <source>
        <dbReference type="PROSITE" id="PS50234"/>
    </source>
</evidence>
<dbReference type="Proteomes" id="UP000680365">
    <property type="component" value="Unassembled WGS sequence"/>
</dbReference>
<dbReference type="InterPro" id="IPR036465">
    <property type="entry name" value="vWFA_dom_sf"/>
</dbReference>
<dbReference type="InterPro" id="IPR050768">
    <property type="entry name" value="UPF0353/GerABKA_families"/>
</dbReference>
<dbReference type="SMART" id="SM00327">
    <property type="entry name" value="VWA"/>
    <property type="match status" value="1"/>
</dbReference>
<gene>
    <name evidence="7" type="ORF">VAMP_41n85</name>
</gene>
<dbReference type="EMBL" id="JAEDAM010000023">
    <property type="protein sequence ID" value="MBS8121937.1"/>
    <property type="molecule type" value="Genomic_DNA"/>
</dbReference>
<keyword evidence="8" id="KW-1185">Reference proteome</keyword>
<proteinExistence type="predicted"/>
<keyword evidence="4 5" id="KW-0472">Membrane</keyword>
<organism evidence="7 8">
    <name type="scientific">Candidatus Vampirococcus lugosii</name>
    <dbReference type="NCBI Taxonomy" id="2789015"/>
    <lineage>
        <taxon>Bacteria</taxon>
        <taxon>Candidatus Absconditibacteriota</taxon>
        <taxon>Vampirococcus</taxon>
    </lineage>
</organism>
<protein>
    <recommendedName>
        <fullName evidence="6">VWFA domain-containing protein</fullName>
    </recommendedName>
</protein>
<evidence type="ECO:0000256" key="4">
    <source>
        <dbReference type="ARBA" id="ARBA00023136"/>
    </source>
</evidence>
<name>A0ABS5QL53_9BACT</name>
<evidence type="ECO:0000256" key="1">
    <source>
        <dbReference type="ARBA" id="ARBA00022475"/>
    </source>
</evidence>
<keyword evidence="1" id="KW-1003">Cell membrane</keyword>
<evidence type="ECO:0000256" key="5">
    <source>
        <dbReference type="SAM" id="Phobius"/>
    </source>
</evidence>
<evidence type="ECO:0000256" key="2">
    <source>
        <dbReference type="ARBA" id="ARBA00022692"/>
    </source>
</evidence>